<sequence length="542" mass="62846">MQNMDNENVKANIRNSTPNSTNYNLNSIVTDDPDRNSTSLKPNEPAEQGEKNPSLKNTVQSAKMIEDLLESLPYDYSKKNEIQITNNYYGNSLAIDNMNGNINSFKPNETTKRGKQNYHLEDSTDCDQFVSDKKASRTLAYALVLSLFEVTAVSELPSFTQSLYQELPQNPDEKERAQMENAESYLSQDTILGMIGAERGEIEFTSRLGTFTSQCVRFTENQQSQKILENFWNLFPNIRNSMIHWLISISGQERIKGSLAFNQIISAFSKLIQIDFKYGMDEIYPRLLSDPNNIYLLFGITRELFKVERYKNNMDELLKKWATTRGGWLWRIPCMAYIQKLEGEYTREIEDAIFSRIVSALESKPFQNTDLKYIGENLIYSDRFRNLISAHLHTIFSKDVLSYKKNVCFIYFSLVHYAYFSVTKNRPQLPLVACDSRQQVEKLLPMLKFLFSKKIMRDLIFDLLAAYLVEIDAYNIPMEKLKIFFHCIAFSDRSYYDHILFFLGRKMPKTCTSAEEVYILLENVLKSSRKTAIANNKLEALE</sequence>
<dbReference type="KEGG" id="fwa:DCMF_21170"/>
<feature type="region of interest" description="Disordered" evidence="1">
    <location>
        <begin position="1"/>
        <end position="55"/>
    </location>
</feature>
<reference evidence="2 3" key="1">
    <citation type="submission" date="2016-10" db="EMBL/GenBank/DDBJ databases">
        <title>Complete Genome Sequence of Peptococcaceae strain DCMF.</title>
        <authorList>
            <person name="Edwards R.J."/>
            <person name="Holland S.I."/>
            <person name="Deshpande N.P."/>
            <person name="Wong Y.K."/>
            <person name="Ertan H."/>
            <person name="Manefield M."/>
            <person name="Russell T.L."/>
            <person name="Lee M.J."/>
        </authorList>
    </citation>
    <scope>NUCLEOTIDE SEQUENCE [LARGE SCALE GENOMIC DNA]</scope>
    <source>
        <strain evidence="2 3">DCMF</strain>
    </source>
</reference>
<gene>
    <name evidence="2" type="ORF">DCMF_21170</name>
</gene>
<evidence type="ECO:0000313" key="3">
    <source>
        <dbReference type="Proteomes" id="UP000323521"/>
    </source>
</evidence>
<protein>
    <submittedName>
        <fullName evidence="2">Uncharacterized protein</fullName>
    </submittedName>
</protein>
<accession>A0A3G1KWM0</accession>
<dbReference type="Proteomes" id="UP000323521">
    <property type="component" value="Chromosome"/>
</dbReference>
<organism evidence="2 3">
    <name type="scientific">Formimonas warabiya</name>
    <dbReference type="NCBI Taxonomy" id="1761012"/>
    <lineage>
        <taxon>Bacteria</taxon>
        <taxon>Bacillati</taxon>
        <taxon>Bacillota</taxon>
        <taxon>Clostridia</taxon>
        <taxon>Eubacteriales</taxon>
        <taxon>Peptococcaceae</taxon>
        <taxon>Candidatus Formimonas</taxon>
    </lineage>
</organism>
<evidence type="ECO:0000313" key="2">
    <source>
        <dbReference type="EMBL" id="ATW26933.1"/>
    </source>
</evidence>
<keyword evidence="3" id="KW-1185">Reference proteome</keyword>
<dbReference type="EMBL" id="CP017634">
    <property type="protein sequence ID" value="ATW26933.1"/>
    <property type="molecule type" value="Genomic_DNA"/>
</dbReference>
<name>A0A3G1KWM0_FORW1</name>
<feature type="compositionally biased region" description="Polar residues" evidence="1">
    <location>
        <begin position="13"/>
        <end position="29"/>
    </location>
</feature>
<evidence type="ECO:0000256" key="1">
    <source>
        <dbReference type="SAM" id="MobiDB-lite"/>
    </source>
</evidence>
<dbReference type="AlphaFoldDB" id="A0A3G1KWM0"/>
<dbReference type="OrthoDB" id="2470416at2"/>
<proteinExistence type="predicted"/>
<dbReference type="RefSeq" id="WP_148136264.1">
    <property type="nucleotide sequence ID" value="NZ_CP017634.1"/>
</dbReference>